<keyword evidence="1" id="KW-0732">Signal</keyword>
<dbReference type="Proteomes" id="UP000811609">
    <property type="component" value="Chromosome 10"/>
</dbReference>
<evidence type="ECO:0000313" key="2">
    <source>
        <dbReference type="EMBL" id="KAG6637992.1"/>
    </source>
</evidence>
<sequence>MAVTEAIYLIRCITILLHLLYKAVGTSKEISIGFLNLLAGQGKGIHSRQKWNTKVREHIRTTKTYKRLHSLKQQMPFRCISCMIKSHLMSSWDH</sequence>
<organism evidence="2 3">
    <name type="scientific">Carya illinoinensis</name>
    <name type="common">Pecan</name>
    <dbReference type="NCBI Taxonomy" id="32201"/>
    <lineage>
        <taxon>Eukaryota</taxon>
        <taxon>Viridiplantae</taxon>
        <taxon>Streptophyta</taxon>
        <taxon>Embryophyta</taxon>
        <taxon>Tracheophyta</taxon>
        <taxon>Spermatophyta</taxon>
        <taxon>Magnoliopsida</taxon>
        <taxon>eudicotyledons</taxon>
        <taxon>Gunneridae</taxon>
        <taxon>Pentapetalae</taxon>
        <taxon>rosids</taxon>
        <taxon>fabids</taxon>
        <taxon>Fagales</taxon>
        <taxon>Juglandaceae</taxon>
        <taxon>Carya</taxon>
    </lineage>
</organism>
<evidence type="ECO:0008006" key="4">
    <source>
        <dbReference type="Google" id="ProtNLM"/>
    </source>
</evidence>
<evidence type="ECO:0000313" key="3">
    <source>
        <dbReference type="Proteomes" id="UP000811609"/>
    </source>
</evidence>
<dbReference type="EMBL" id="CM031818">
    <property type="protein sequence ID" value="KAG6637992.1"/>
    <property type="molecule type" value="Genomic_DNA"/>
</dbReference>
<evidence type="ECO:0000256" key="1">
    <source>
        <dbReference type="SAM" id="SignalP"/>
    </source>
</evidence>
<gene>
    <name evidence="2" type="ORF">CIPAW_10G003600</name>
</gene>
<proteinExistence type="predicted"/>
<name>A0A8T1P9J0_CARIL</name>
<comment type="caution">
    <text evidence="2">The sequence shown here is derived from an EMBL/GenBank/DDBJ whole genome shotgun (WGS) entry which is preliminary data.</text>
</comment>
<protein>
    <recommendedName>
        <fullName evidence="4">Secreted protein</fullName>
    </recommendedName>
</protein>
<dbReference type="AlphaFoldDB" id="A0A8T1P9J0"/>
<feature type="chain" id="PRO_5035903972" description="Secreted protein" evidence="1">
    <location>
        <begin position="26"/>
        <end position="94"/>
    </location>
</feature>
<feature type="signal peptide" evidence="1">
    <location>
        <begin position="1"/>
        <end position="25"/>
    </location>
</feature>
<keyword evidence="3" id="KW-1185">Reference proteome</keyword>
<accession>A0A8T1P9J0</accession>
<reference evidence="2" key="1">
    <citation type="submission" date="2020-12" db="EMBL/GenBank/DDBJ databases">
        <title>WGS assembly of Carya illinoinensis cv. Pawnee.</title>
        <authorList>
            <person name="Platts A."/>
            <person name="Shu S."/>
            <person name="Wright S."/>
            <person name="Barry K."/>
            <person name="Edger P."/>
            <person name="Pires J.C."/>
            <person name="Schmutz J."/>
        </authorList>
    </citation>
    <scope>NUCLEOTIDE SEQUENCE</scope>
    <source>
        <tissue evidence="2">Leaf</tissue>
    </source>
</reference>